<keyword evidence="1" id="KW-1133">Transmembrane helix</keyword>
<name>A0AAJ2LVF8_9BURK</name>
<dbReference type="AlphaFoldDB" id="A0AAJ2LVF8"/>
<feature type="transmembrane region" description="Helical" evidence="1">
    <location>
        <begin position="9"/>
        <end position="29"/>
    </location>
</feature>
<evidence type="ECO:0000313" key="2">
    <source>
        <dbReference type="EMBL" id="MDR9836971.1"/>
    </source>
</evidence>
<dbReference type="Proteomes" id="UP001246152">
    <property type="component" value="Unassembled WGS sequence"/>
</dbReference>
<comment type="caution">
    <text evidence="2">The sequence shown here is derived from an EMBL/GenBank/DDBJ whole genome shotgun (WGS) entry which is preliminary data.</text>
</comment>
<protein>
    <submittedName>
        <fullName evidence="2">Uncharacterized protein</fullName>
    </submittedName>
</protein>
<keyword evidence="1" id="KW-0812">Transmembrane</keyword>
<evidence type="ECO:0000313" key="3">
    <source>
        <dbReference type="Proteomes" id="UP001246152"/>
    </source>
</evidence>
<gene>
    <name evidence="2" type="ORF">RI046_14790</name>
</gene>
<sequence length="62" mass="6386">MKSLLLKRLLVAGGVIGGTGAVLVAYSFATKEVEVFAAGAVLTLAGLQCTMNAHIALIRSRL</sequence>
<dbReference type="EMBL" id="JAVLSM010000007">
    <property type="protein sequence ID" value="MDR9836971.1"/>
    <property type="molecule type" value="Genomic_DNA"/>
</dbReference>
<feature type="transmembrane region" description="Helical" evidence="1">
    <location>
        <begin position="35"/>
        <end position="58"/>
    </location>
</feature>
<reference evidence="2" key="1">
    <citation type="submission" date="2023-04" db="EMBL/GenBank/DDBJ databases">
        <title>Description of first Herbaspirillum huttiense subsp. nephrolepsisexaltata and Herbaspirillum huttiense subsp. lycopersicon.</title>
        <authorList>
            <person name="Poudel M."/>
            <person name="Sharma A."/>
            <person name="Goss E."/>
            <person name="Tapia J.H."/>
            <person name="Harmon C.M."/>
            <person name="Jones J.B."/>
        </authorList>
    </citation>
    <scope>NUCLEOTIDE SEQUENCE</scope>
    <source>
        <strain evidence="2">G21-1742</strain>
    </source>
</reference>
<keyword evidence="1" id="KW-0472">Membrane</keyword>
<proteinExistence type="predicted"/>
<accession>A0AAJ2LVF8</accession>
<organism evidence="2 3">
    <name type="scientific">Herbaspirillum huttiense</name>
    <dbReference type="NCBI Taxonomy" id="863372"/>
    <lineage>
        <taxon>Bacteria</taxon>
        <taxon>Pseudomonadati</taxon>
        <taxon>Pseudomonadota</taxon>
        <taxon>Betaproteobacteria</taxon>
        <taxon>Burkholderiales</taxon>
        <taxon>Oxalobacteraceae</taxon>
        <taxon>Herbaspirillum</taxon>
    </lineage>
</organism>
<evidence type="ECO:0000256" key="1">
    <source>
        <dbReference type="SAM" id="Phobius"/>
    </source>
</evidence>